<proteinExistence type="predicted"/>
<feature type="region of interest" description="Disordered" evidence="1">
    <location>
        <begin position="377"/>
        <end position="449"/>
    </location>
</feature>
<sequence>MAGDAIANDLEAGGGGVALPLFGGTLVEDWKSHQLRLEAWFRIRSITLDSTQATDCLFLSLKGYAALVYQRVEESERSTYEKGVGWLTAYFVNETRTRLVRSMAYEKLDARTYRGKGKRSEFVMDLVQELEMLFFQAGIQDQDEAKRRAFIQCFNECVELKHRLEISTTTYAEAIDLAMQWESTRVEFQSSDIPLHAQSGNNNVATTKGSSISSHHSSFFSAPESKKLQSSIEASRTESTTSAAKPCDANADTTKELLLVSSLLEEQGQSRPTSSFYFSDQILCSRSLLDNERPSAPLLGGAMSTTTVPHLVSGPLSSHSREHLVVAGAGADREQEEENVLSLPRRSSPAASSQFSMCSLPSEIRQSIQSSRHAIVVSNADSDERRGSPSIDLGVDPERRSDSRVDQEQDGTESSGLRLEHTTISPLDSIATPSIPGSNSSFIQGTTPNRSLVSSNRFPLFDFEEPHSLRLNGSHSPPPRSSQHHGGSQSAVEFYYGQFGAHDIEGVSFNRLTDSDLPSTGHGPNAQVTHGLSSTYDSIAAEIVGGIVTPTSSKNTVSDLPGALESRRSSDPGFNLFGDGQGFKGEKGPLVRLFRFSMFEASSPIARLCSPDGVEGEEEIQQGMVVAQEVGPRSSADSIRPPGDREESSNNFAADDYKAITTPTQDLIRNDLGPNPHIHLAPQQTINTRRHRSLFTLGISHPTKSGGTSTIARHRHVRGTPRKLAKNLRTEPPSQCYLVVASSSSSTTRSRQQHKHTKTMSLDRILWRTGGGEVGRGTTTTPGRSHPNSSSLTTTTSYRGSGVNLNGVKRSSKGWKGLWGRWFYGGGKNQGEPPEGMKEEGFHVPFQSLSDGKRGELGVVPQSPRLPEMDLGEEVRVRQDGHRDGEDEVEELEEVDADVHGGEGRPAKERRGLMMMETRF</sequence>
<dbReference type="EMBL" id="FMSP01000005">
    <property type="protein sequence ID" value="SCV69755.1"/>
    <property type="molecule type" value="Genomic_DNA"/>
</dbReference>
<feature type="region of interest" description="Disordered" evidence="1">
    <location>
        <begin position="769"/>
        <end position="805"/>
    </location>
</feature>
<feature type="compositionally biased region" description="Polar residues" evidence="1">
    <location>
        <begin position="422"/>
        <end position="449"/>
    </location>
</feature>
<feature type="region of interest" description="Disordered" evidence="1">
    <location>
        <begin position="468"/>
        <end position="489"/>
    </location>
</feature>
<feature type="compositionally biased region" description="Basic and acidic residues" evidence="1">
    <location>
        <begin position="396"/>
        <end position="407"/>
    </location>
</feature>
<evidence type="ECO:0000313" key="2">
    <source>
        <dbReference type="EMBL" id="SCV69755.1"/>
    </source>
</evidence>
<organism evidence="2 3">
    <name type="scientific">Microbotryum intermedium</name>
    <dbReference type="NCBI Taxonomy" id="269621"/>
    <lineage>
        <taxon>Eukaryota</taxon>
        <taxon>Fungi</taxon>
        <taxon>Dikarya</taxon>
        <taxon>Basidiomycota</taxon>
        <taxon>Pucciniomycotina</taxon>
        <taxon>Microbotryomycetes</taxon>
        <taxon>Microbotryales</taxon>
        <taxon>Microbotryaceae</taxon>
        <taxon>Microbotryum</taxon>
    </lineage>
</organism>
<feature type="region of interest" description="Disordered" evidence="1">
    <location>
        <begin position="628"/>
        <end position="651"/>
    </location>
</feature>
<dbReference type="OrthoDB" id="2536635at2759"/>
<accession>A0A238F978</accession>
<keyword evidence="3" id="KW-1185">Reference proteome</keyword>
<evidence type="ECO:0000256" key="1">
    <source>
        <dbReference type="SAM" id="MobiDB-lite"/>
    </source>
</evidence>
<dbReference type="AlphaFoldDB" id="A0A238F978"/>
<feature type="compositionally biased region" description="Basic and acidic residues" evidence="1">
    <location>
        <begin position="897"/>
        <end position="920"/>
    </location>
</feature>
<reference evidence="3" key="1">
    <citation type="submission" date="2016-09" db="EMBL/GenBank/DDBJ databases">
        <authorList>
            <person name="Jeantristanb JTB J.-T."/>
            <person name="Ricardo R."/>
        </authorList>
    </citation>
    <scope>NUCLEOTIDE SEQUENCE [LARGE SCALE GENOMIC DNA]</scope>
</reference>
<feature type="region of interest" description="Disordered" evidence="1">
    <location>
        <begin position="877"/>
        <end position="920"/>
    </location>
</feature>
<dbReference type="Proteomes" id="UP000198372">
    <property type="component" value="Unassembled WGS sequence"/>
</dbReference>
<feature type="compositionally biased region" description="Low complexity" evidence="1">
    <location>
        <begin position="341"/>
        <end position="353"/>
    </location>
</feature>
<feature type="compositionally biased region" description="Acidic residues" evidence="1">
    <location>
        <begin position="886"/>
        <end position="896"/>
    </location>
</feature>
<gene>
    <name evidence="2" type="ORF">BQ2448_1149</name>
</gene>
<name>A0A238F978_9BASI</name>
<feature type="compositionally biased region" description="Polar residues" evidence="1">
    <location>
        <begin position="786"/>
        <end position="799"/>
    </location>
</feature>
<feature type="region of interest" description="Disordered" evidence="1">
    <location>
        <begin position="329"/>
        <end position="354"/>
    </location>
</feature>
<protein>
    <submittedName>
        <fullName evidence="2">BQ2448_1149 protein</fullName>
    </submittedName>
</protein>
<evidence type="ECO:0000313" key="3">
    <source>
        <dbReference type="Proteomes" id="UP000198372"/>
    </source>
</evidence>